<dbReference type="PROSITE" id="PS51257">
    <property type="entry name" value="PROKAR_LIPOPROTEIN"/>
    <property type="match status" value="1"/>
</dbReference>
<proteinExistence type="predicted"/>
<reference evidence="1 2" key="1">
    <citation type="journal article" date="2015" name="Genome Announc.">
        <title>Next-Generation Whole-Genome Sequencing of Eight Strains of Bacillus cereus, Isolated from Food.</title>
        <authorList>
            <person name="Krawczyk A.O."/>
            <person name="de Jong A."/>
            <person name="Eijlander R.T."/>
            <person name="Berendsen E.M."/>
            <person name="Holsappel S."/>
            <person name="Wells-Bennik M.H."/>
            <person name="Kuipers O.P."/>
        </authorList>
    </citation>
    <scope>NUCLEOTIDE SEQUENCE [LARGE SCALE GENOMIC DNA]</scope>
    <source>
        <strain evidence="1 2">B4147</strain>
    </source>
</reference>
<dbReference type="AlphaFoldDB" id="A0A0G8BTG6"/>
<name>A0A0G8BTG6_9BACI</name>
<dbReference type="RefSeq" id="WP_046960345.1">
    <property type="nucleotide sequence ID" value="NZ_LCYN01000039.1"/>
</dbReference>
<dbReference type="PATRIC" id="fig|1396.433.peg.997"/>
<sequence length="165" mass="18975">MKSKKLICLVLPIMLLGAGCEAGKDYSKSNKGKEVMEELDANNASYGEELDALGDALSDSEDILNYLAESDDLVLHKEEYREALYDLESIAIEIADLKPDKEFKELHKDIIKYMEKYREGINIQLKRINPKDMDFLDGRLKMSTAMIGYKQTIYKMAKQYEEEMK</sequence>
<accession>A0A0G8BTG6</accession>
<dbReference type="Proteomes" id="UP000035350">
    <property type="component" value="Unassembled WGS sequence"/>
</dbReference>
<organism evidence="1 2">
    <name type="scientific">Bacillus wiedmannii</name>
    <dbReference type="NCBI Taxonomy" id="1890302"/>
    <lineage>
        <taxon>Bacteria</taxon>
        <taxon>Bacillati</taxon>
        <taxon>Bacillota</taxon>
        <taxon>Bacilli</taxon>
        <taxon>Bacillales</taxon>
        <taxon>Bacillaceae</taxon>
        <taxon>Bacillus</taxon>
        <taxon>Bacillus cereus group</taxon>
    </lineage>
</organism>
<evidence type="ECO:0008006" key="3">
    <source>
        <dbReference type="Google" id="ProtNLM"/>
    </source>
</evidence>
<gene>
    <name evidence="1" type="ORF">B4147_0230</name>
</gene>
<evidence type="ECO:0000313" key="2">
    <source>
        <dbReference type="Proteomes" id="UP000035350"/>
    </source>
</evidence>
<protein>
    <recommendedName>
        <fullName evidence="3">Lipoprotein</fullName>
    </recommendedName>
</protein>
<comment type="caution">
    <text evidence="1">The sequence shown here is derived from an EMBL/GenBank/DDBJ whole genome shotgun (WGS) entry which is preliminary data.</text>
</comment>
<evidence type="ECO:0000313" key="1">
    <source>
        <dbReference type="EMBL" id="KKZ90867.1"/>
    </source>
</evidence>
<dbReference type="EMBL" id="LCYN01000039">
    <property type="protein sequence ID" value="KKZ90867.1"/>
    <property type="molecule type" value="Genomic_DNA"/>
</dbReference>
<reference evidence="2" key="2">
    <citation type="submission" date="2015-04" db="EMBL/GenBank/DDBJ databases">
        <title>Draft Genome Sequences of Eight Spore-Forming Food Isolates of Bacillus cereus Genome sequencing.</title>
        <authorList>
            <person name="Krawcyk A.O."/>
            <person name="de Jong A."/>
            <person name="Eijlander R.T."/>
            <person name="Berendsen E.M."/>
            <person name="Holsappel S."/>
            <person name="Wells-Bennik M."/>
            <person name="Kuipers O.P."/>
        </authorList>
    </citation>
    <scope>NUCLEOTIDE SEQUENCE [LARGE SCALE GENOMIC DNA]</scope>
    <source>
        <strain evidence="2">B4147</strain>
    </source>
</reference>